<keyword evidence="4" id="KW-1185">Reference proteome</keyword>
<protein>
    <submittedName>
        <fullName evidence="3">SDR family NAD(P)-dependent oxidoreductase</fullName>
    </submittedName>
</protein>
<feature type="domain" description="Ketoreductase" evidence="2">
    <location>
        <begin position="44"/>
        <end position="223"/>
    </location>
</feature>
<evidence type="ECO:0000313" key="4">
    <source>
        <dbReference type="Proteomes" id="UP000273516"/>
    </source>
</evidence>
<evidence type="ECO:0000256" key="1">
    <source>
        <dbReference type="RuleBase" id="RU000363"/>
    </source>
</evidence>
<dbReference type="EMBL" id="QOKZ01000009">
    <property type="protein sequence ID" value="RMC32477.1"/>
    <property type="molecule type" value="Genomic_DNA"/>
</dbReference>
<dbReference type="Pfam" id="PF00106">
    <property type="entry name" value="adh_short"/>
    <property type="match status" value="1"/>
</dbReference>
<gene>
    <name evidence="3" type="ORF">C9E81_19075</name>
</gene>
<accession>A0A3M0MMG2</accession>
<dbReference type="SUPFAM" id="SSF51735">
    <property type="entry name" value="NAD(P)-binding Rossmann-fold domains"/>
    <property type="match status" value="1"/>
</dbReference>
<dbReference type="InterPro" id="IPR057326">
    <property type="entry name" value="KR_dom"/>
</dbReference>
<dbReference type="RefSeq" id="WP_122113939.1">
    <property type="nucleotide sequence ID" value="NZ_QOKZ01000009.1"/>
</dbReference>
<dbReference type="Proteomes" id="UP000273516">
    <property type="component" value="Unassembled WGS sequence"/>
</dbReference>
<evidence type="ECO:0000259" key="2">
    <source>
        <dbReference type="SMART" id="SM00822"/>
    </source>
</evidence>
<dbReference type="PRINTS" id="PR00081">
    <property type="entry name" value="GDHRDH"/>
</dbReference>
<dbReference type="Gene3D" id="3.40.50.720">
    <property type="entry name" value="NAD(P)-binding Rossmann-like Domain"/>
    <property type="match status" value="1"/>
</dbReference>
<dbReference type="PANTHER" id="PTHR43976:SF9">
    <property type="entry name" value="OXIDOREDUCTASE"/>
    <property type="match status" value="1"/>
</dbReference>
<dbReference type="PANTHER" id="PTHR43976">
    <property type="entry name" value="SHORT CHAIN DEHYDROGENASE"/>
    <property type="match status" value="1"/>
</dbReference>
<dbReference type="SMART" id="SM00822">
    <property type="entry name" value="PKS_KR"/>
    <property type="match status" value="1"/>
</dbReference>
<comment type="similarity">
    <text evidence="1">Belongs to the short-chain dehydrogenases/reductases (SDR) family.</text>
</comment>
<organism evidence="3 4">
    <name type="scientific">Paracoccus alkanivorans</name>
    <dbReference type="NCBI Taxonomy" id="2116655"/>
    <lineage>
        <taxon>Bacteria</taxon>
        <taxon>Pseudomonadati</taxon>
        <taxon>Pseudomonadota</taxon>
        <taxon>Alphaproteobacteria</taxon>
        <taxon>Rhodobacterales</taxon>
        <taxon>Paracoccaceae</taxon>
        <taxon>Paracoccus</taxon>
    </lineage>
</organism>
<evidence type="ECO:0000313" key="3">
    <source>
        <dbReference type="EMBL" id="RMC32477.1"/>
    </source>
</evidence>
<reference evidence="3 4" key="1">
    <citation type="submission" date="2018-07" db="EMBL/GenBank/DDBJ databases">
        <authorList>
            <person name="Zhang Y."/>
            <person name="Wang L."/>
            <person name="Ma S."/>
        </authorList>
    </citation>
    <scope>NUCLEOTIDE SEQUENCE [LARGE SCALE GENOMIC DNA]</scope>
    <source>
        <strain evidence="3 4">4-2</strain>
    </source>
</reference>
<dbReference type="OrthoDB" id="9793825at2"/>
<dbReference type="AlphaFoldDB" id="A0A3M0MMG2"/>
<dbReference type="InterPro" id="IPR002347">
    <property type="entry name" value="SDR_fam"/>
</dbReference>
<dbReference type="InterPro" id="IPR051911">
    <property type="entry name" value="SDR_oxidoreductase"/>
</dbReference>
<proteinExistence type="inferred from homology"/>
<sequence length="338" mass="35929">MNDSIGNNLSSTSRRHVIAGGAALATLATIRPGWAQTGVVESGRVVLITGTSSGFGRQMAEGFARDGAHVIATMREASSRNAPVAEELRVLAKQEDLRLEIVEMDVLSDDSVAAGVAQAIEIAGRIDVLVSNAGIVVPGPVELQPPSYFNANIETNATGAHRMYRAVVPHMRKQGRGTIIQMSSALGRAIDPMLGGYCASKLAVEAAADALRYEVAASDIEVSVVQPAGAYPTELQSNAKRHWEEMIANLDAGGRARMETYAPHIEAMLAGLEPDPELDPQDVADAVIQLAGMEFGTRPTRLAIGPYKDGIDPVNAAHEQLQNEMIAHNPIVELLTLR</sequence>
<name>A0A3M0MMG2_9RHOB</name>
<dbReference type="InterPro" id="IPR036291">
    <property type="entry name" value="NAD(P)-bd_dom_sf"/>
</dbReference>
<dbReference type="CDD" id="cd05374">
    <property type="entry name" value="17beta-HSD-like_SDR_c"/>
    <property type="match status" value="1"/>
</dbReference>
<dbReference type="PRINTS" id="PR00080">
    <property type="entry name" value="SDRFAMILY"/>
</dbReference>
<comment type="caution">
    <text evidence="3">The sequence shown here is derived from an EMBL/GenBank/DDBJ whole genome shotgun (WGS) entry which is preliminary data.</text>
</comment>